<proteinExistence type="predicted"/>
<feature type="compositionally biased region" description="Basic residues" evidence="1">
    <location>
        <begin position="290"/>
        <end position="313"/>
    </location>
</feature>
<dbReference type="Proteomes" id="UP000287166">
    <property type="component" value="Unassembled WGS sequence"/>
</dbReference>
<gene>
    <name evidence="2" type="ORF">SCP_0600520</name>
</gene>
<feature type="compositionally biased region" description="Basic residues" evidence="1">
    <location>
        <begin position="365"/>
        <end position="375"/>
    </location>
</feature>
<dbReference type="RefSeq" id="XP_027614987.1">
    <property type="nucleotide sequence ID" value="XM_027759186.1"/>
</dbReference>
<feature type="region of interest" description="Disordered" evidence="1">
    <location>
        <begin position="280"/>
        <end position="393"/>
    </location>
</feature>
<dbReference type="GeneID" id="38780991"/>
<name>A0A401GQQ2_9APHY</name>
<protein>
    <submittedName>
        <fullName evidence="2">Uncharacterized protein</fullName>
    </submittedName>
</protein>
<dbReference type="InParanoid" id="A0A401GQQ2"/>
<sequence length="460" mass="49053">MSTEDINVQVSSSIDGYPGFIEHYLNIPSSADRFEETGYSLPGQAAEVSSQSAQQCIDPKLLTWNGWPEEYNKEDESHVGGSGAQVERNDKAKGRATDLGAENVTVSGDSRDSVNAEVWESLTVPLLERYANEQTTTPTPETIEFELGRDVLSELIKGLPTAKRPSDPQWAEQKTLAEKYLRTRFKLRNMDVGVPKLLATMSDIFCKVHASFMERCCEEAVRRQKAGGSSSLTVADFAFEIKMKFDYILPFQTSVMTNIGVSNVGLPAPESVDTTANQTTLNAGAEKTNQKKATRGKKVAARPRARKSTRHNKPIPEATDSIAQGGDALPSDPGNAQGTPTLASAHLPTAAVHESRAPDAPGGRKSTKAKKKMRSGKGANSDGPRPKALQPLRDGIPARQGVSNIVPGPSASPTAAGLAGSVSGPETGSVTATFTRHGARAGGVNRASGMQLRSGKQIVK</sequence>
<keyword evidence="3" id="KW-1185">Reference proteome</keyword>
<reference evidence="2 3" key="1">
    <citation type="journal article" date="2018" name="Sci. Rep.">
        <title>Genome sequence of the cauliflower mushroom Sparassis crispa (Hanabiratake) and its association with beneficial usage.</title>
        <authorList>
            <person name="Kiyama R."/>
            <person name="Furutani Y."/>
            <person name="Kawaguchi K."/>
            <person name="Nakanishi T."/>
        </authorList>
    </citation>
    <scope>NUCLEOTIDE SEQUENCE [LARGE SCALE GENOMIC DNA]</scope>
</reference>
<evidence type="ECO:0000313" key="3">
    <source>
        <dbReference type="Proteomes" id="UP000287166"/>
    </source>
</evidence>
<evidence type="ECO:0000313" key="2">
    <source>
        <dbReference type="EMBL" id="GBE84074.1"/>
    </source>
</evidence>
<evidence type="ECO:0000256" key="1">
    <source>
        <dbReference type="SAM" id="MobiDB-lite"/>
    </source>
</evidence>
<dbReference type="AlphaFoldDB" id="A0A401GQQ2"/>
<dbReference type="EMBL" id="BFAD01000006">
    <property type="protein sequence ID" value="GBE84074.1"/>
    <property type="molecule type" value="Genomic_DNA"/>
</dbReference>
<comment type="caution">
    <text evidence="2">The sequence shown here is derived from an EMBL/GenBank/DDBJ whole genome shotgun (WGS) entry which is preliminary data.</text>
</comment>
<organism evidence="2 3">
    <name type="scientific">Sparassis crispa</name>
    <dbReference type="NCBI Taxonomy" id="139825"/>
    <lineage>
        <taxon>Eukaryota</taxon>
        <taxon>Fungi</taxon>
        <taxon>Dikarya</taxon>
        <taxon>Basidiomycota</taxon>
        <taxon>Agaricomycotina</taxon>
        <taxon>Agaricomycetes</taxon>
        <taxon>Polyporales</taxon>
        <taxon>Sparassidaceae</taxon>
        <taxon>Sparassis</taxon>
    </lineage>
</organism>
<accession>A0A401GQQ2</accession>